<name>A0A517SLW9_9PLAN</name>
<keyword evidence="2" id="KW-0963">Cytoplasm</keyword>
<keyword evidence="5" id="KW-0805">Transcription regulation</keyword>
<evidence type="ECO:0000259" key="11">
    <source>
        <dbReference type="PROSITE" id="PS51755"/>
    </source>
</evidence>
<dbReference type="Proteomes" id="UP000315700">
    <property type="component" value="Chromosome"/>
</dbReference>
<dbReference type="EMBL" id="CP036271">
    <property type="protein sequence ID" value="QDT57126.1"/>
    <property type="molecule type" value="Genomic_DNA"/>
</dbReference>
<evidence type="ECO:0000256" key="1">
    <source>
        <dbReference type="ARBA" id="ARBA00004496"/>
    </source>
</evidence>
<dbReference type="SUPFAM" id="SSF52172">
    <property type="entry name" value="CheY-like"/>
    <property type="match status" value="1"/>
</dbReference>
<dbReference type="KEGG" id="ccos:Pan44_51920"/>
<feature type="modified residue" description="4-aspartylphosphate" evidence="8">
    <location>
        <position position="58"/>
    </location>
</feature>
<evidence type="ECO:0000259" key="10">
    <source>
        <dbReference type="PROSITE" id="PS50110"/>
    </source>
</evidence>
<dbReference type="GO" id="GO:0000987">
    <property type="term" value="F:cis-regulatory region sequence-specific DNA binding"/>
    <property type="evidence" value="ECO:0007669"/>
    <property type="project" value="UniProtKB-ARBA"/>
</dbReference>
<dbReference type="Gene3D" id="6.10.250.690">
    <property type="match status" value="1"/>
</dbReference>
<dbReference type="InterPro" id="IPR001867">
    <property type="entry name" value="OmpR/PhoB-type_DNA-bd"/>
</dbReference>
<dbReference type="GO" id="GO:0000156">
    <property type="term" value="F:phosphorelay response regulator activity"/>
    <property type="evidence" value="ECO:0007669"/>
    <property type="project" value="TreeGrafter"/>
</dbReference>
<accession>A0A517SLW9</accession>
<evidence type="ECO:0000313" key="13">
    <source>
        <dbReference type="Proteomes" id="UP000315700"/>
    </source>
</evidence>
<protein>
    <submittedName>
        <fullName evidence="12">KDP operon transcriptional regulatory protein KdpE</fullName>
    </submittedName>
</protein>
<keyword evidence="7" id="KW-0804">Transcription</keyword>
<dbReference type="CDD" id="cd00383">
    <property type="entry name" value="trans_reg_C"/>
    <property type="match status" value="1"/>
</dbReference>
<feature type="domain" description="OmpR/PhoB-type" evidence="11">
    <location>
        <begin position="132"/>
        <end position="231"/>
    </location>
</feature>
<dbReference type="PROSITE" id="PS50110">
    <property type="entry name" value="RESPONSE_REGULATORY"/>
    <property type="match status" value="1"/>
</dbReference>
<evidence type="ECO:0000256" key="4">
    <source>
        <dbReference type="ARBA" id="ARBA00023012"/>
    </source>
</evidence>
<evidence type="ECO:0000256" key="6">
    <source>
        <dbReference type="ARBA" id="ARBA00023125"/>
    </source>
</evidence>
<dbReference type="InParanoid" id="A0A517SLW9"/>
<dbReference type="SMART" id="SM00862">
    <property type="entry name" value="Trans_reg_C"/>
    <property type="match status" value="1"/>
</dbReference>
<dbReference type="InterPro" id="IPR011006">
    <property type="entry name" value="CheY-like_superfamily"/>
</dbReference>
<evidence type="ECO:0000256" key="7">
    <source>
        <dbReference type="ARBA" id="ARBA00023163"/>
    </source>
</evidence>
<organism evidence="12 13">
    <name type="scientific">Caulifigura coniformis</name>
    <dbReference type="NCBI Taxonomy" id="2527983"/>
    <lineage>
        <taxon>Bacteria</taxon>
        <taxon>Pseudomonadati</taxon>
        <taxon>Planctomycetota</taxon>
        <taxon>Planctomycetia</taxon>
        <taxon>Planctomycetales</taxon>
        <taxon>Planctomycetaceae</taxon>
        <taxon>Caulifigura</taxon>
    </lineage>
</organism>
<evidence type="ECO:0000256" key="8">
    <source>
        <dbReference type="PROSITE-ProRule" id="PRU00169"/>
    </source>
</evidence>
<dbReference type="InterPro" id="IPR039420">
    <property type="entry name" value="WalR-like"/>
</dbReference>
<dbReference type="PROSITE" id="PS51755">
    <property type="entry name" value="OMPR_PHOB"/>
    <property type="match status" value="1"/>
</dbReference>
<dbReference type="Gene3D" id="3.40.50.2300">
    <property type="match status" value="1"/>
</dbReference>
<evidence type="ECO:0000256" key="3">
    <source>
        <dbReference type="ARBA" id="ARBA00022553"/>
    </source>
</evidence>
<dbReference type="Pfam" id="PF00486">
    <property type="entry name" value="Trans_reg_C"/>
    <property type="match status" value="1"/>
</dbReference>
<dbReference type="GO" id="GO:0005829">
    <property type="term" value="C:cytosol"/>
    <property type="evidence" value="ECO:0007669"/>
    <property type="project" value="TreeGrafter"/>
</dbReference>
<gene>
    <name evidence="12" type="primary">kdpE</name>
    <name evidence="12" type="ORF">Pan44_51920</name>
</gene>
<comment type="subcellular location">
    <subcellularLocation>
        <location evidence="1">Cytoplasm</location>
    </subcellularLocation>
</comment>
<dbReference type="FunCoup" id="A0A517SLW9">
    <property type="interactions" value="149"/>
</dbReference>
<evidence type="ECO:0000313" key="12">
    <source>
        <dbReference type="EMBL" id="QDT57126.1"/>
    </source>
</evidence>
<reference evidence="12 13" key="1">
    <citation type="submission" date="2019-02" db="EMBL/GenBank/DDBJ databases">
        <title>Deep-cultivation of Planctomycetes and their phenomic and genomic characterization uncovers novel biology.</title>
        <authorList>
            <person name="Wiegand S."/>
            <person name="Jogler M."/>
            <person name="Boedeker C."/>
            <person name="Pinto D."/>
            <person name="Vollmers J."/>
            <person name="Rivas-Marin E."/>
            <person name="Kohn T."/>
            <person name="Peeters S.H."/>
            <person name="Heuer A."/>
            <person name="Rast P."/>
            <person name="Oberbeckmann S."/>
            <person name="Bunk B."/>
            <person name="Jeske O."/>
            <person name="Meyerdierks A."/>
            <person name="Storesund J.E."/>
            <person name="Kallscheuer N."/>
            <person name="Luecker S."/>
            <person name="Lage O.M."/>
            <person name="Pohl T."/>
            <person name="Merkel B.J."/>
            <person name="Hornburger P."/>
            <person name="Mueller R.-W."/>
            <person name="Bruemmer F."/>
            <person name="Labrenz M."/>
            <person name="Spormann A.M."/>
            <person name="Op den Camp H."/>
            <person name="Overmann J."/>
            <person name="Amann R."/>
            <person name="Jetten M.S.M."/>
            <person name="Mascher T."/>
            <person name="Medema M.H."/>
            <person name="Devos D.P."/>
            <person name="Kaster A.-K."/>
            <person name="Ovreas L."/>
            <person name="Rohde M."/>
            <person name="Galperin M.Y."/>
            <person name="Jogler C."/>
        </authorList>
    </citation>
    <scope>NUCLEOTIDE SEQUENCE [LARGE SCALE GENOMIC DNA]</scope>
    <source>
        <strain evidence="12 13">Pan44</strain>
    </source>
</reference>
<keyword evidence="3 8" id="KW-0597">Phosphoprotein</keyword>
<dbReference type="Pfam" id="PF00072">
    <property type="entry name" value="Response_reg"/>
    <property type="match status" value="1"/>
</dbReference>
<dbReference type="CDD" id="cd17620">
    <property type="entry name" value="REC_OmpR_KdpE-like"/>
    <property type="match status" value="1"/>
</dbReference>
<evidence type="ECO:0000256" key="2">
    <source>
        <dbReference type="ARBA" id="ARBA00022490"/>
    </source>
</evidence>
<dbReference type="GO" id="GO:0045893">
    <property type="term" value="P:positive regulation of DNA-templated transcription"/>
    <property type="evidence" value="ECO:0007669"/>
    <property type="project" value="UniProtKB-ARBA"/>
</dbReference>
<dbReference type="GO" id="GO:0032993">
    <property type="term" value="C:protein-DNA complex"/>
    <property type="evidence" value="ECO:0007669"/>
    <property type="project" value="TreeGrafter"/>
</dbReference>
<proteinExistence type="predicted"/>
<dbReference type="FunFam" id="1.10.10.10:FF:000210">
    <property type="entry name" value="Winged-helix transcriptional response regulator KdpE"/>
    <property type="match status" value="1"/>
</dbReference>
<evidence type="ECO:0000256" key="9">
    <source>
        <dbReference type="PROSITE-ProRule" id="PRU01091"/>
    </source>
</evidence>
<dbReference type="AlphaFoldDB" id="A0A517SLW9"/>
<dbReference type="InterPro" id="IPR036388">
    <property type="entry name" value="WH-like_DNA-bd_sf"/>
</dbReference>
<dbReference type="GO" id="GO:0042802">
    <property type="term" value="F:identical protein binding"/>
    <property type="evidence" value="ECO:0007669"/>
    <property type="project" value="UniProtKB-ARBA"/>
</dbReference>
<evidence type="ECO:0000256" key="5">
    <source>
        <dbReference type="ARBA" id="ARBA00023015"/>
    </source>
</evidence>
<sequence length="234" mass="26287">MSMSDGDHHILVIEDEQPIRRLLKASLGAEGYRVSEASTAQDGLRTATSLPPDLIILDLGLPDLDGQEVLQQLRDWYTSPIIILSARDQEPQKIKALDNGADDYVTKPFGTGELLARIRTALRHSFRVENEATKVRIGDIDVDLAARMVTKKGKPIHLTPLEYKLLVTMLKHAGKVLTHRFLLREVWGPLDSHENHYLRVFVAGLRRKLEDDSARPRLILTEQGVGYRLSADLS</sequence>
<keyword evidence="4" id="KW-0902">Two-component regulatory system</keyword>
<dbReference type="SMART" id="SM00448">
    <property type="entry name" value="REC"/>
    <property type="match status" value="1"/>
</dbReference>
<feature type="domain" description="Response regulatory" evidence="10">
    <location>
        <begin position="9"/>
        <end position="122"/>
    </location>
</feature>
<dbReference type="Gene3D" id="1.10.10.10">
    <property type="entry name" value="Winged helix-like DNA-binding domain superfamily/Winged helix DNA-binding domain"/>
    <property type="match status" value="1"/>
</dbReference>
<feature type="DNA-binding region" description="OmpR/PhoB-type" evidence="9">
    <location>
        <begin position="132"/>
        <end position="231"/>
    </location>
</feature>
<dbReference type="PANTHER" id="PTHR48111">
    <property type="entry name" value="REGULATOR OF RPOS"/>
    <property type="match status" value="1"/>
</dbReference>
<dbReference type="PANTHER" id="PTHR48111:SF50">
    <property type="entry name" value="KDP OPERON TRANSCRIPTIONAL REGULATORY PROTEIN KDPE"/>
    <property type="match status" value="1"/>
</dbReference>
<keyword evidence="6 9" id="KW-0238">DNA-binding</keyword>
<keyword evidence="13" id="KW-1185">Reference proteome</keyword>
<dbReference type="FunFam" id="3.40.50.2300:FF:000021">
    <property type="entry name" value="Two-component system response regulator KdpE"/>
    <property type="match status" value="1"/>
</dbReference>
<dbReference type="InterPro" id="IPR001789">
    <property type="entry name" value="Sig_transdc_resp-reg_receiver"/>
</dbReference>